<dbReference type="GO" id="GO:0016757">
    <property type="term" value="F:glycosyltransferase activity"/>
    <property type="evidence" value="ECO:0007669"/>
    <property type="project" value="UniProtKB-KW"/>
</dbReference>
<feature type="domain" description="Glycosyltransferase subfamily 4-like N-terminal" evidence="2">
    <location>
        <begin position="14"/>
        <end position="172"/>
    </location>
</feature>
<evidence type="ECO:0000313" key="4">
    <source>
        <dbReference type="Proteomes" id="UP000824102"/>
    </source>
</evidence>
<dbReference type="InterPro" id="IPR028098">
    <property type="entry name" value="Glyco_trans_4-like_N"/>
</dbReference>
<dbReference type="Proteomes" id="UP000824102">
    <property type="component" value="Unassembled WGS sequence"/>
</dbReference>
<dbReference type="InterPro" id="IPR001296">
    <property type="entry name" value="Glyco_trans_1"/>
</dbReference>
<dbReference type="InterPro" id="IPR050194">
    <property type="entry name" value="Glycosyltransferase_grp1"/>
</dbReference>
<sequence>MKILHISNYYYPHIGGIEQVARDTVNAIGSDAEQRVFCFHHEKRDERGEVDGIPVIRAGSFVKVASQSLSFSYGTLLKHEIGDFAPDVIVFHFPNPFAAHYLLKCLKGRRTKLILWWHLDIIKQKLLKKLFRGQTLRLLKRADKIVATSPDYIEGSEFLPAFREKCTVIPNCAADSRVTLTEEERLRAEAIRQENAGKLLLFAVGRHVPYKGMEYLVRASRLLGDGYSVCIGGEGELTPSLKALAEGDEKVRFLGRISDSELKAYLAACDVFCFPSITKNEAFGIALAEAMAFAKPSVTFTIKGSGVNYVSLNGVTGIEVANGDVEAYAAAIRTLKEDAALREKFGREAFRREQELFTEKAFHRNVRALFGLAGGEAVK</sequence>
<dbReference type="SUPFAM" id="SSF53756">
    <property type="entry name" value="UDP-Glycosyltransferase/glycogen phosphorylase"/>
    <property type="match status" value="1"/>
</dbReference>
<comment type="caution">
    <text evidence="3">The sequence shown here is derived from an EMBL/GenBank/DDBJ whole genome shotgun (WGS) entry which is preliminary data.</text>
</comment>
<gene>
    <name evidence="3" type="ORF">H9964_03255</name>
</gene>
<proteinExistence type="predicted"/>
<evidence type="ECO:0000259" key="1">
    <source>
        <dbReference type="Pfam" id="PF00534"/>
    </source>
</evidence>
<dbReference type="AlphaFoldDB" id="A0A9D2G3M7"/>
<dbReference type="Pfam" id="PF00534">
    <property type="entry name" value="Glycos_transf_1"/>
    <property type="match status" value="1"/>
</dbReference>
<protein>
    <submittedName>
        <fullName evidence="3">Glycosyltransferase</fullName>
        <ecNumber evidence="3">2.4.-.-</ecNumber>
    </submittedName>
</protein>
<dbReference type="EC" id="2.4.-.-" evidence="3"/>
<evidence type="ECO:0000259" key="2">
    <source>
        <dbReference type="Pfam" id="PF13439"/>
    </source>
</evidence>
<keyword evidence="3" id="KW-0808">Transferase</keyword>
<dbReference type="Gene3D" id="3.40.50.2000">
    <property type="entry name" value="Glycogen Phosphorylase B"/>
    <property type="match status" value="2"/>
</dbReference>
<feature type="domain" description="Glycosyl transferase family 1" evidence="1">
    <location>
        <begin position="191"/>
        <end position="350"/>
    </location>
</feature>
<dbReference type="PANTHER" id="PTHR45947">
    <property type="entry name" value="SULFOQUINOVOSYL TRANSFERASE SQD2"/>
    <property type="match status" value="1"/>
</dbReference>
<dbReference type="PANTHER" id="PTHR45947:SF3">
    <property type="entry name" value="SULFOQUINOVOSYL TRANSFERASE SQD2"/>
    <property type="match status" value="1"/>
</dbReference>
<accession>A0A9D2G3M7</accession>
<reference evidence="3" key="2">
    <citation type="submission" date="2021-04" db="EMBL/GenBank/DDBJ databases">
        <authorList>
            <person name="Gilroy R."/>
        </authorList>
    </citation>
    <scope>NUCLEOTIDE SEQUENCE</scope>
    <source>
        <strain evidence="3">ChiW7-2402</strain>
    </source>
</reference>
<dbReference type="EMBL" id="DXBB01000052">
    <property type="protein sequence ID" value="HIZ72583.1"/>
    <property type="molecule type" value="Genomic_DNA"/>
</dbReference>
<reference evidence="3" key="1">
    <citation type="journal article" date="2021" name="PeerJ">
        <title>Extensive microbial diversity within the chicken gut microbiome revealed by metagenomics and culture.</title>
        <authorList>
            <person name="Gilroy R."/>
            <person name="Ravi A."/>
            <person name="Getino M."/>
            <person name="Pursley I."/>
            <person name="Horton D.L."/>
            <person name="Alikhan N.F."/>
            <person name="Baker D."/>
            <person name="Gharbi K."/>
            <person name="Hall N."/>
            <person name="Watson M."/>
            <person name="Adriaenssens E.M."/>
            <person name="Foster-Nyarko E."/>
            <person name="Jarju S."/>
            <person name="Secka A."/>
            <person name="Antonio M."/>
            <person name="Oren A."/>
            <person name="Chaudhuri R.R."/>
            <person name="La Ragione R."/>
            <person name="Hildebrand F."/>
            <person name="Pallen M.J."/>
        </authorList>
    </citation>
    <scope>NUCLEOTIDE SEQUENCE</scope>
    <source>
        <strain evidence="3">ChiW7-2402</strain>
    </source>
</reference>
<organism evidence="3 4">
    <name type="scientific">Candidatus Gallimonas intestinavium</name>
    <dbReference type="NCBI Taxonomy" id="2838603"/>
    <lineage>
        <taxon>Bacteria</taxon>
        <taxon>Bacillati</taxon>
        <taxon>Bacillota</taxon>
        <taxon>Clostridia</taxon>
        <taxon>Candidatus Gallimonas</taxon>
    </lineage>
</organism>
<keyword evidence="3" id="KW-0328">Glycosyltransferase</keyword>
<dbReference type="Pfam" id="PF13439">
    <property type="entry name" value="Glyco_transf_4"/>
    <property type="match status" value="1"/>
</dbReference>
<name>A0A9D2G3M7_9FIRM</name>
<evidence type="ECO:0000313" key="3">
    <source>
        <dbReference type="EMBL" id="HIZ72583.1"/>
    </source>
</evidence>